<proteinExistence type="inferred from homology"/>
<dbReference type="EMBL" id="BRYB01001956">
    <property type="protein sequence ID" value="GMI37066.1"/>
    <property type="molecule type" value="Genomic_DNA"/>
</dbReference>
<accession>A0ABQ6N0B7</accession>
<keyword evidence="2" id="KW-0560">Oxidoreductase</keyword>
<dbReference type="PANTHER" id="PTHR42760">
    <property type="entry name" value="SHORT-CHAIN DEHYDROGENASES/REDUCTASES FAMILY MEMBER"/>
    <property type="match status" value="1"/>
</dbReference>
<evidence type="ECO:0000313" key="5">
    <source>
        <dbReference type="Proteomes" id="UP001165060"/>
    </source>
</evidence>
<organism evidence="4 5">
    <name type="scientific">Tetraparma gracilis</name>
    <dbReference type="NCBI Taxonomy" id="2962635"/>
    <lineage>
        <taxon>Eukaryota</taxon>
        <taxon>Sar</taxon>
        <taxon>Stramenopiles</taxon>
        <taxon>Ochrophyta</taxon>
        <taxon>Bolidophyceae</taxon>
        <taxon>Parmales</taxon>
        <taxon>Triparmaceae</taxon>
        <taxon>Tetraparma</taxon>
    </lineage>
</organism>
<dbReference type="SMART" id="SM00822">
    <property type="entry name" value="PKS_KR"/>
    <property type="match status" value="1"/>
</dbReference>
<dbReference type="InterPro" id="IPR036291">
    <property type="entry name" value="NAD(P)-bd_dom_sf"/>
</dbReference>
<evidence type="ECO:0000313" key="4">
    <source>
        <dbReference type="EMBL" id="GMI37066.1"/>
    </source>
</evidence>
<dbReference type="Proteomes" id="UP001165060">
    <property type="component" value="Unassembled WGS sequence"/>
</dbReference>
<dbReference type="PANTHER" id="PTHR42760:SF83">
    <property type="entry name" value="(3R)-3-HYDROXYACYL-COA DEHYDROGENASE"/>
    <property type="match status" value="1"/>
</dbReference>
<comment type="similarity">
    <text evidence="1">Belongs to the short-chain dehydrogenases/reductases (SDR) family.</text>
</comment>
<name>A0ABQ6N0B7_9STRA</name>
<comment type="caution">
    <text evidence="4">The sequence shown here is derived from an EMBL/GenBank/DDBJ whole genome shotgun (WGS) entry which is preliminary data.</text>
</comment>
<dbReference type="SUPFAM" id="SSF51735">
    <property type="entry name" value="NAD(P)-binding Rossmann-fold domains"/>
    <property type="match status" value="1"/>
</dbReference>
<keyword evidence="5" id="KW-1185">Reference proteome</keyword>
<dbReference type="Pfam" id="PF13561">
    <property type="entry name" value="adh_short_C2"/>
    <property type="match status" value="1"/>
</dbReference>
<dbReference type="InterPro" id="IPR020904">
    <property type="entry name" value="Sc_DH/Rdtase_CS"/>
</dbReference>
<dbReference type="PRINTS" id="PR00080">
    <property type="entry name" value="SDRFAMILY"/>
</dbReference>
<dbReference type="InterPro" id="IPR057326">
    <property type="entry name" value="KR_dom"/>
</dbReference>
<evidence type="ECO:0000256" key="2">
    <source>
        <dbReference type="ARBA" id="ARBA00023002"/>
    </source>
</evidence>
<reference evidence="4 5" key="1">
    <citation type="journal article" date="2023" name="Commun. Biol.">
        <title>Genome analysis of Parmales, the sister group of diatoms, reveals the evolutionary specialization of diatoms from phago-mixotrophs to photoautotrophs.</title>
        <authorList>
            <person name="Ban H."/>
            <person name="Sato S."/>
            <person name="Yoshikawa S."/>
            <person name="Yamada K."/>
            <person name="Nakamura Y."/>
            <person name="Ichinomiya M."/>
            <person name="Sato N."/>
            <person name="Blanc-Mathieu R."/>
            <person name="Endo H."/>
            <person name="Kuwata A."/>
            <person name="Ogata H."/>
        </authorList>
    </citation>
    <scope>NUCLEOTIDE SEQUENCE [LARGE SCALE GENOMIC DNA]</scope>
</reference>
<dbReference type="PRINTS" id="PR00081">
    <property type="entry name" value="GDHRDH"/>
</dbReference>
<sequence>MSWINLAGRTAIVTGAGSGLGLATAQSLSSLGASVLLADQDLSSATAAADSLASLSPAGALLPMKVDVSQSSQVAAMFQRADELSGSAGPASILVTCAGITRDGFIGKSSEEDFDAVTSVNLKGTWLCCRAFAEKERLAALRQNEHSSSIVALSSLVGKLGNLGQSNYAASKAGVLGLTRALARELAPSGVRVNAVLPGFIDTPMTAKVPDKVKGYMVPKIGLGRFGSPENVADLVAFLASDRSSYMTGCEIEIDGKLMM</sequence>
<dbReference type="InterPro" id="IPR002347">
    <property type="entry name" value="SDR_fam"/>
</dbReference>
<dbReference type="Gene3D" id="3.40.50.720">
    <property type="entry name" value="NAD(P)-binding Rossmann-like Domain"/>
    <property type="match status" value="1"/>
</dbReference>
<gene>
    <name evidence="4" type="ORF">TeGR_g3191</name>
</gene>
<evidence type="ECO:0000259" key="3">
    <source>
        <dbReference type="SMART" id="SM00822"/>
    </source>
</evidence>
<evidence type="ECO:0000256" key="1">
    <source>
        <dbReference type="ARBA" id="ARBA00006484"/>
    </source>
</evidence>
<dbReference type="PROSITE" id="PS00061">
    <property type="entry name" value="ADH_SHORT"/>
    <property type="match status" value="1"/>
</dbReference>
<feature type="domain" description="Ketoreductase" evidence="3">
    <location>
        <begin position="9"/>
        <end position="199"/>
    </location>
</feature>
<protein>
    <recommendedName>
        <fullName evidence="3">Ketoreductase domain-containing protein</fullName>
    </recommendedName>
</protein>